<dbReference type="InterPro" id="IPR023313">
    <property type="entry name" value="UBQ-conjugating_AS"/>
</dbReference>
<comment type="similarity">
    <text evidence="7">Belongs to the ubiquitin-conjugating enzyme family.</text>
</comment>
<feature type="domain" description="UBC core" evidence="8">
    <location>
        <begin position="2"/>
        <end position="152"/>
    </location>
</feature>
<accession>A0A7S3LNZ4</accession>
<dbReference type="PROSITE" id="PS00183">
    <property type="entry name" value="UBC_1"/>
    <property type="match status" value="1"/>
</dbReference>
<dbReference type="PROSITE" id="PS50127">
    <property type="entry name" value="UBC_2"/>
    <property type="match status" value="1"/>
</dbReference>
<dbReference type="FunFam" id="3.10.110.10:FF:000060">
    <property type="entry name" value="Ubiquitin conjugating enzyme (UbcB)"/>
    <property type="match status" value="1"/>
</dbReference>
<keyword evidence="4 7" id="KW-0833">Ubl conjugation pathway</keyword>
<gene>
    <name evidence="9" type="ORF">ASTO00021_LOCUS6901</name>
</gene>
<dbReference type="PANTHER" id="PTHR24068">
    <property type="entry name" value="UBIQUITIN-CONJUGATING ENZYME E2"/>
    <property type="match status" value="1"/>
</dbReference>
<dbReference type="SMART" id="SM00212">
    <property type="entry name" value="UBCc"/>
    <property type="match status" value="1"/>
</dbReference>
<evidence type="ECO:0000256" key="4">
    <source>
        <dbReference type="ARBA" id="ARBA00022786"/>
    </source>
</evidence>
<evidence type="ECO:0000256" key="5">
    <source>
        <dbReference type="ARBA" id="ARBA00022840"/>
    </source>
</evidence>
<dbReference type="AlphaFoldDB" id="A0A7S3LNZ4"/>
<dbReference type="Gene3D" id="3.10.110.10">
    <property type="entry name" value="Ubiquitin Conjugating Enzyme"/>
    <property type="match status" value="1"/>
</dbReference>
<dbReference type="SUPFAM" id="SSF54495">
    <property type="entry name" value="UBC-like"/>
    <property type="match status" value="1"/>
</dbReference>
<feature type="active site" description="Glycyl thioester intermediate" evidence="6">
    <location>
        <position position="90"/>
    </location>
</feature>
<dbReference type="EMBL" id="HBIN01009277">
    <property type="protein sequence ID" value="CAE0436642.1"/>
    <property type="molecule type" value="Transcribed_RNA"/>
</dbReference>
<evidence type="ECO:0000256" key="7">
    <source>
        <dbReference type="RuleBase" id="RU362109"/>
    </source>
</evidence>
<reference evidence="9" key="1">
    <citation type="submission" date="2021-01" db="EMBL/GenBank/DDBJ databases">
        <authorList>
            <person name="Corre E."/>
            <person name="Pelletier E."/>
            <person name="Niang G."/>
            <person name="Scheremetjew M."/>
            <person name="Finn R."/>
            <person name="Kale V."/>
            <person name="Holt S."/>
            <person name="Cochrane G."/>
            <person name="Meng A."/>
            <person name="Brown T."/>
            <person name="Cohen L."/>
        </authorList>
    </citation>
    <scope>NUCLEOTIDE SEQUENCE</scope>
    <source>
        <strain evidence="9">GSBS06</strain>
    </source>
</reference>
<dbReference type="Pfam" id="PF00179">
    <property type="entry name" value="UQ_con"/>
    <property type="match status" value="1"/>
</dbReference>
<organism evidence="9">
    <name type="scientific">Aplanochytrium stocchinoi</name>
    <dbReference type="NCBI Taxonomy" id="215587"/>
    <lineage>
        <taxon>Eukaryota</taxon>
        <taxon>Sar</taxon>
        <taxon>Stramenopiles</taxon>
        <taxon>Bigyra</taxon>
        <taxon>Labyrinthulomycetes</taxon>
        <taxon>Thraustochytrida</taxon>
        <taxon>Thraustochytriidae</taxon>
        <taxon>Aplanochytrium</taxon>
    </lineage>
</organism>
<dbReference type="GO" id="GO:0005524">
    <property type="term" value="F:ATP binding"/>
    <property type="evidence" value="ECO:0007669"/>
    <property type="project" value="UniProtKB-UniRule"/>
</dbReference>
<evidence type="ECO:0000313" key="9">
    <source>
        <dbReference type="EMBL" id="CAE0436642.1"/>
    </source>
</evidence>
<evidence type="ECO:0000256" key="2">
    <source>
        <dbReference type="ARBA" id="ARBA00022679"/>
    </source>
</evidence>
<dbReference type="InterPro" id="IPR000608">
    <property type="entry name" value="UBC"/>
</dbReference>
<evidence type="ECO:0000256" key="6">
    <source>
        <dbReference type="PROSITE-ProRule" id="PRU10133"/>
    </source>
</evidence>
<name>A0A7S3LNZ4_9STRA</name>
<dbReference type="InterPro" id="IPR016135">
    <property type="entry name" value="UBQ-conjugating_enzyme/RWD"/>
</dbReference>
<dbReference type="GO" id="GO:0061631">
    <property type="term" value="F:ubiquitin conjugating enzyme activity"/>
    <property type="evidence" value="ECO:0007669"/>
    <property type="project" value="UniProtKB-EC"/>
</dbReference>
<evidence type="ECO:0000256" key="3">
    <source>
        <dbReference type="ARBA" id="ARBA00022741"/>
    </source>
</evidence>
<keyword evidence="3 7" id="KW-0547">Nucleotide-binding</keyword>
<proteinExistence type="inferred from homology"/>
<evidence type="ECO:0000256" key="1">
    <source>
        <dbReference type="ARBA" id="ARBA00012486"/>
    </source>
</evidence>
<keyword evidence="2" id="KW-0808">Transferase</keyword>
<evidence type="ECO:0000259" key="8">
    <source>
        <dbReference type="PROSITE" id="PS50127"/>
    </source>
</evidence>
<sequence length="155" mass="17539">MQPIKRLKKEDSVFKKARDSKETLYIDASPKNNDFFNWEATVLGPPDSCYETGTFKLTVQFPANYPFKAPIVRFTTKIYHPNIDATGNICLDILKDQWSPALTLEKILLSIQSLLVDPNPDDPLVPDIANQYVNDPLSFNKTAKDWTKKFAGGSK</sequence>
<dbReference type="EC" id="2.3.2.23" evidence="1"/>
<protein>
    <recommendedName>
        <fullName evidence="1">E2 ubiquitin-conjugating enzyme</fullName>
        <ecNumber evidence="1">2.3.2.23</ecNumber>
    </recommendedName>
</protein>
<keyword evidence="5 7" id="KW-0067">ATP-binding</keyword>